<sequence length="90" mass="9448">MCSPATTSAILGGMVFVMAASTDEFTPAVFSVVAFAPAFATLELFALERPSPVWWCICLWLPCQALSNSSSVTAAENLGSIPDDVVVGFD</sequence>
<organism evidence="2 3">
    <name type="scientific">Phytophthora fragariae</name>
    <dbReference type="NCBI Taxonomy" id="53985"/>
    <lineage>
        <taxon>Eukaryota</taxon>
        <taxon>Sar</taxon>
        <taxon>Stramenopiles</taxon>
        <taxon>Oomycota</taxon>
        <taxon>Peronosporomycetes</taxon>
        <taxon>Peronosporales</taxon>
        <taxon>Peronosporaceae</taxon>
        <taxon>Phytophthora</taxon>
    </lineage>
</organism>
<evidence type="ECO:0000313" key="3">
    <source>
        <dbReference type="Proteomes" id="UP000486351"/>
    </source>
</evidence>
<accession>A0A6G0QE94</accession>
<comment type="caution">
    <text evidence="2">The sequence shown here is derived from an EMBL/GenBank/DDBJ whole genome shotgun (WGS) entry which is preliminary data.</text>
</comment>
<reference evidence="2 3" key="1">
    <citation type="submission" date="2018-09" db="EMBL/GenBank/DDBJ databases">
        <title>Genomic investigation of the strawberry pathogen Phytophthora fragariae indicates pathogenicity is determined by transcriptional variation in three key races.</title>
        <authorList>
            <person name="Adams T.M."/>
            <person name="Armitage A.D."/>
            <person name="Sobczyk M.K."/>
            <person name="Bates H.J."/>
            <person name="Dunwell J.M."/>
            <person name="Nellist C.F."/>
            <person name="Harrison R.J."/>
        </authorList>
    </citation>
    <scope>NUCLEOTIDE SEQUENCE [LARGE SCALE GENOMIC DNA]</scope>
    <source>
        <strain evidence="2 3">NOV-77</strain>
    </source>
</reference>
<keyword evidence="1" id="KW-0812">Transmembrane</keyword>
<keyword evidence="1" id="KW-1133">Transmembrane helix</keyword>
<protein>
    <submittedName>
        <fullName evidence="2">Uncharacterized protein</fullName>
    </submittedName>
</protein>
<evidence type="ECO:0000313" key="2">
    <source>
        <dbReference type="EMBL" id="KAE9283167.1"/>
    </source>
</evidence>
<name>A0A6G0QE94_9STRA</name>
<dbReference type="EMBL" id="QXFY01003656">
    <property type="protein sequence ID" value="KAE9283167.1"/>
    <property type="molecule type" value="Genomic_DNA"/>
</dbReference>
<evidence type="ECO:0000256" key="1">
    <source>
        <dbReference type="SAM" id="Phobius"/>
    </source>
</evidence>
<feature type="transmembrane region" description="Helical" evidence="1">
    <location>
        <begin position="29"/>
        <end position="47"/>
    </location>
</feature>
<dbReference type="AlphaFoldDB" id="A0A6G0QE94"/>
<keyword evidence="1" id="KW-0472">Membrane</keyword>
<proteinExistence type="predicted"/>
<dbReference type="Proteomes" id="UP000486351">
    <property type="component" value="Unassembled WGS sequence"/>
</dbReference>
<gene>
    <name evidence="2" type="ORF">PF008_g27467</name>
</gene>